<dbReference type="AlphaFoldDB" id="A0A261TX24"/>
<name>A0A261TX24_9BORD</name>
<proteinExistence type="predicted"/>
<feature type="signal peptide" evidence="1">
    <location>
        <begin position="1"/>
        <end position="21"/>
    </location>
</feature>
<dbReference type="OrthoDB" id="8666798at2"/>
<evidence type="ECO:0000313" key="3">
    <source>
        <dbReference type="Proteomes" id="UP000216913"/>
    </source>
</evidence>
<dbReference type="Gene3D" id="3.30.1360.200">
    <property type="match status" value="1"/>
</dbReference>
<protein>
    <submittedName>
        <fullName evidence="2">Uncharacterized protein</fullName>
    </submittedName>
</protein>
<evidence type="ECO:0000313" key="2">
    <source>
        <dbReference type="EMBL" id="OZI54234.1"/>
    </source>
</evidence>
<dbReference type="Proteomes" id="UP000216913">
    <property type="component" value="Unassembled WGS sequence"/>
</dbReference>
<keyword evidence="3" id="KW-1185">Reference proteome</keyword>
<feature type="chain" id="PRO_5012514858" evidence="1">
    <location>
        <begin position="22"/>
        <end position="137"/>
    </location>
</feature>
<dbReference type="EMBL" id="NEVP01000003">
    <property type="protein sequence ID" value="OZI54234.1"/>
    <property type="molecule type" value="Genomic_DNA"/>
</dbReference>
<accession>A0A261TX24</accession>
<reference evidence="2 3" key="1">
    <citation type="submission" date="2017-05" db="EMBL/GenBank/DDBJ databases">
        <title>Complete and WGS of Bordetella genogroups.</title>
        <authorList>
            <person name="Spilker T."/>
            <person name="LiPuma J."/>
        </authorList>
    </citation>
    <scope>NUCLEOTIDE SEQUENCE [LARGE SCALE GENOMIC DNA]</scope>
    <source>
        <strain evidence="2 3">AU10456</strain>
    </source>
</reference>
<keyword evidence="1" id="KW-0732">Signal</keyword>
<evidence type="ECO:0000256" key="1">
    <source>
        <dbReference type="SAM" id="SignalP"/>
    </source>
</evidence>
<sequence length="137" mass="14446">MRRARFLLPVLALCLSAVAHAETTSLKVQKAITATDAYGQESVQVTLAPESVKALAAFTRDRVGKRIEVRAGDTLLTTATLQSPLDGPSLSLAPGTLGFDGVSAPEMARRLSADGTLTIADAKAEPPPRSRSSVFQR</sequence>
<comment type="caution">
    <text evidence="2">The sequence shown here is derived from an EMBL/GenBank/DDBJ whole genome shotgun (WGS) entry which is preliminary data.</text>
</comment>
<organism evidence="2 3">
    <name type="scientific">Bordetella genomosp. 5</name>
    <dbReference type="NCBI Taxonomy" id="1395608"/>
    <lineage>
        <taxon>Bacteria</taxon>
        <taxon>Pseudomonadati</taxon>
        <taxon>Pseudomonadota</taxon>
        <taxon>Betaproteobacteria</taxon>
        <taxon>Burkholderiales</taxon>
        <taxon>Alcaligenaceae</taxon>
        <taxon>Bordetella</taxon>
    </lineage>
</organism>
<gene>
    <name evidence="2" type="ORF">CAL25_05490</name>
</gene>
<dbReference type="RefSeq" id="WP_094798956.1">
    <property type="nucleotide sequence ID" value="NZ_NEVP01000003.1"/>
</dbReference>